<gene>
    <name evidence="1" type="ORF">SAMN04487783_2450</name>
</gene>
<name>A0AA94HP41_9MICO</name>
<dbReference type="EMBL" id="FOZN01000004">
    <property type="protein sequence ID" value="SFS17923.1"/>
    <property type="molecule type" value="Genomic_DNA"/>
</dbReference>
<evidence type="ECO:0000313" key="1">
    <source>
        <dbReference type="EMBL" id="SFS17923.1"/>
    </source>
</evidence>
<accession>A0AA94HP41</accession>
<dbReference type="Proteomes" id="UP000198506">
    <property type="component" value="Unassembled WGS sequence"/>
</dbReference>
<dbReference type="AlphaFoldDB" id="A0AA94HP41"/>
<keyword evidence="2" id="KW-1185">Reference proteome</keyword>
<reference evidence="1 2" key="1">
    <citation type="submission" date="2016-10" db="EMBL/GenBank/DDBJ databases">
        <authorList>
            <person name="Varghese N."/>
            <person name="Submissions S."/>
        </authorList>
    </citation>
    <scope>NUCLEOTIDE SEQUENCE [LARGE SCALE GENOMIC DNA]</scope>
    <source>
        <strain evidence="1 2">IAM 15147</strain>
    </source>
</reference>
<comment type="caution">
    <text evidence="1">The sequence shown here is derived from an EMBL/GenBank/DDBJ whole genome shotgun (WGS) entry which is preliminary data.</text>
</comment>
<organism evidence="1 2">
    <name type="scientific">Agrococcus baldri</name>
    <dbReference type="NCBI Taxonomy" id="153730"/>
    <lineage>
        <taxon>Bacteria</taxon>
        <taxon>Bacillati</taxon>
        <taxon>Actinomycetota</taxon>
        <taxon>Actinomycetes</taxon>
        <taxon>Micrococcales</taxon>
        <taxon>Microbacteriaceae</taxon>
        <taxon>Agrococcus</taxon>
    </lineage>
</organism>
<evidence type="ECO:0000313" key="2">
    <source>
        <dbReference type="Proteomes" id="UP000198506"/>
    </source>
</evidence>
<sequence>MAECEDCRRDMLEAATCTVDAFIIRGERFDRLRQAGARAGRDGRCGDCGVQRQGFHHYGCDMEACPRCGRQLLSCGCGDDPDDDEVVDIMAVAGGVVVHPAALRGLHVAAGRFPFKDADGLTRHRP</sequence>
<proteinExistence type="predicted"/>
<protein>
    <submittedName>
        <fullName evidence="1">Uncharacterized protein</fullName>
    </submittedName>
</protein>